<dbReference type="OrthoDB" id="6621161at2759"/>
<protein>
    <submittedName>
        <fullName evidence="1">CG11791</fullName>
    </submittedName>
</protein>
<dbReference type="Proteomes" id="UP000494163">
    <property type="component" value="Chromosome 3R"/>
</dbReference>
<dbReference type="EMBL" id="CP012526">
    <property type="protein sequence ID" value="ALC47924.1"/>
    <property type="molecule type" value="Genomic_DNA"/>
</dbReference>
<reference evidence="1 2" key="1">
    <citation type="submission" date="2015-08" db="EMBL/GenBank/DDBJ databases">
        <title>Ancestral chromatin configuration constrains chromatin evolution on differentiating sex chromosomes in Drosophila.</title>
        <authorList>
            <person name="Zhou Q."/>
            <person name="Bachtrog D."/>
        </authorList>
    </citation>
    <scope>NUCLEOTIDE SEQUENCE [LARGE SCALE GENOMIC DNA]</scope>
    <source>
        <tissue evidence="1">Whole larvae</tissue>
    </source>
</reference>
<evidence type="ECO:0000313" key="1">
    <source>
        <dbReference type="EMBL" id="ALC47924.1"/>
    </source>
</evidence>
<keyword evidence="2" id="KW-1185">Reference proteome</keyword>
<accession>A0A0M5J0J9</accession>
<dbReference type="AlphaFoldDB" id="A0A0M5J0J9"/>
<sequence>MRLVRSKLRKREESETVIRTPINVSVAEQEDNTNAQDIETISTNSKDKQHVTFVRTSGAVPIATVGHTAVAEWTFPPKAPVPHIYHINQDMLMANDKITFKGFRKQFSGRFKRLVARKPEPAPVIPPELKPQLKTIYVY</sequence>
<organism evidence="1 2">
    <name type="scientific">Drosophila busckii</name>
    <name type="common">Fruit fly</name>
    <dbReference type="NCBI Taxonomy" id="30019"/>
    <lineage>
        <taxon>Eukaryota</taxon>
        <taxon>Metazoa</taxon>
        <taxon>Ecdysozoa</taxon>
        <taxon>Arthropoda</taxon>
        <taxon>Hexapoda</taxon>
        <taxon>Insecta</taxon>
        <taxon>Pterygota</taxon>
        <taxon>Neoptera</taxon>
        <taxon>Endopterygota</taxon>
        <taxon>Diptera</taxon>
        <taxon>Brachycera</taxon>
        <taxon>Muscomorpha</taxon>
        <taxon>Ephydroidea</taxon>
        <taxon>Drosophilidae</taxon>
        <taxon>Drosophila</taxon>
    </lineage>
</organism>
<name>A0A0M5J0J9_DROBS</name>
<evidence type="ECO:0000313" key="2">
    <source>
        <dbReference type="Proteomes" id="UP000494163"/>
    </source>
</evidence>
<gene>
    <name evidence="1" type="ORF">Dbus_chr3Rg2674</name>
</gene>
<dbReference type="OMA" id="MAIRIVH"/>
<proteinExistence type="predicted"/>